<dbReference type="InterPro" id="IPR029058">
    <property type="entry name" value="AB_hydrolase_fold"/>
</dbReference>
<dbReference type="UniPathway" id="UPA00674"/>
<dbReference type="PANTHER" id="PTHR33428">
    <property type="entry name" value="CHLOROPHYLLASE-2, CHLOROPLASTIC"/>
    <property type="match status" value="1"/>
</dbReference>
<dbReference type="STRING" id="180498.A0A067JN08"/>
<dbReference type="GO" id="GO:0047746">
    <property type="term" value="F:chlorophyllase activity"/>
    <property type="evidence" value="ECO:0007669"/>
    <property type="project" value="TreeGrafter"/>
</dbReference>
<sequence>MFHVNQSQLGEDSPPKPLLIVEDGTHPVILFLHGTCLQNSYYAQLFEHIASHGYMLVAPQVFLFHFQSYMCMNLFGHSRGGKTAFALALGKAKTSLQEVNISALLGVDPVAGLGKECSEPIILRDGTFDLSIPVTIIGTGLGDHPKYPHVPFWPACAPDSLNHKEFFSKSKPPKGHFVFTEYGLLGMLNDDLTSEFVVQFFNDLCTANGSGSKAPMRSGVGGITVALLE</sequence>
<dbReference type="SUPFAM" id="SSF53474">
    <property type="entry name" value="alpha/beta-Hydrolases"/>
    <property type="match status" value="1"/>
</dbReference>
<name>A0A067JN08_JATCU</name>
<reference evidence="1 2" key="1">
    <citation type="journal article" date="2014" name="PLoS ONE">
        <title>Global Analysis of Gene Expression Profiles in Physic Nut (Jatropha curcas L.) Seedlings Exposed to Salt Stress.</title>
        <authorList>
            <person name="Zhang L."/>
            <person name="Zhang C."/>
            <person name="Wu P."/>
            <person name="Chen Y."/>
            <person name="Li M."/>
            <person name="Jiang H."/>
            <person name="Wu G."/>
        </authorList>
    </citation>
    <scope>NUCLEOTIDE SEQUENCE [LARGE SCALE GENOMIC DNA]</scope>
    <source>
        <strain evidence="2">cv. GZQX0401</strain>
        <tissue evidence="1">Young leaves</tissue>
    </source>
</reference>
<dbReference type="PANTHER" id="PTHR33428:SF10">
    <property type="entry name" value="CHLOROPHYLLASE-1"/>
    <property type="match status" value="1"/>
</dbReference>
<protein>
    <submittedName>
        <fullName evidence="1">Uncharacterized protein</fullName>
    </submittedName>
</protein>
<gene>
    <name evidence="1" type="ORF">JCGZ_21876</name>
</gene>
<organism evidence="1 2">
    <name type="scientific">Jatropha curcas</name>
    <name type="common">Barbados nut</name>
    <dbReference type="NCBI Taxonomy" id="180498"/>
    <lineage>
        <taxon>Eukaryota</taxon>
        <taxon>Viridiplantae</taxon>
        <taxon>Streptophyta</taxon>
        <taxon>Embryophyta</taxon>
        <taxon>Tracheophyta</taxon>
        <taxon>Spermatophyta</taxon>
        <taxon>Magnoliopsida</taxon>
        <taxon>eudicotyledons</taxon>
        <taxon>Gunneridae</taxon>
        <taxon>Pentapetalae</taxon>
        <taxon>rosids</taxon>
        <taxon>fabids</taxon>
        <taxon>Malpighiales</taxon>
        <taxon>Euphorbiaceae</taxon>
        <taxon>Crotonoideae</taxon>
        <taxon>Jatropheae</taxon>
        <taxon>Jatropha</taxon>
    </lineage>
</organism>
<dbReference type="InterPro" id="IPR017395">
    <property type="entry name" value="Chlorophyllase-like"/>
</dbReference>
<keyword evidence="2" id="KW-1185">Reference proteome</keyword>
<dbReference type="Pfam" id="PF07224">
    <property type="entry name" value="Chlorophyllase"/>
    <property type="match status" value="2"/>
</dbReference>
<accession>A0A067JN08</accession>
<evidence type="ECO:0000313" key="2">
    <source>
        <dbReference type="Proteomes" id="UP000027138"/>
    </source>
</evidence>
<dbReference type="Gene3D" id="3.40.50.1820">
    <property type="entry name" value="alpha/beta hydrolase"/>
    <property type="match status" value="1"/>
</dbReference>
<dbReference type="AlphaFoldDB" id="A0A067JN08"/>
<dbReference type="Proteomes" id="UP000027138">
    <property type="component" value="Unassembled WGS sequence"/>
</dbReference>
<dbReference type="GO" id="GO:0015996">
    <property type="term" value="P:chlorophyll catabolic process"/>
    <property type="evidence" value="ECO:0007669"/>
    <property type="project" value="UniProtKB-UniPathway"/>
</dbReference>
<proteinExistence type="predicted"/>
<dbReference type="OrthoDB" id="2093222at2759"/>
<evidence type="ECO:0000313" key="1">
    <source>
        <dbReference type="EMBL" id="KDP21405.1"/>
    </source>
</evidence>
<dbReference type="EMBL" id="KK915662">
    <property type="protein sequence ID" value="KDP21405.1"/>
    <property type="molecule type" value="Genomic_DNA"/>
</dbReference>